<dbReference type="EMBL" id="JNBR01000144">
    <property type="protein sequence ID" value="OQR96446.1"/>
    <property type="molecule type" value="Genomic_DNA"/>
</dbReference>
<dbReference type="InterPro" id="IPR013761">
    <property type="entry name" value="SAM/pointed_sf"/>
</dbReference>
<feature type="domain" description="SAM" evidence="2">
    <location>
        <begin position="104"/>
        <end position="167"/>
    </location>
</feature>
<dbReference type="OrthoDB" id="445896at2759"/>
<protein>
    <recommendedName>
        <fullName evidence="2">SAM domain-containing protein</fullName>
    </recommendedName>
</protein>
<dbReference type="Pfam" id="PF00536">
    <property type="entry name" value="SAM_1"/>
    <property type="match status" value="1"/>
</dbReference>
<feature type="compositionally biased region" description="Basic and acidic residues" evidence="1">
    <location>
        <begin position="44"/>
        <end position="91"/>
    </location>
</feature>
<dbReference type="Gene3D" id="1.10.150.50">
    <property type="entry name" value="Transcription Factor, Ets-1"/>
    <property type="match status" value="1"/>
</dbReference>
<dbReference type="GO" id="GO:0008270">
    <property type="term" value="F:zinc ion binding"/>
    <property type="evidence" value="ECO:0007669"/>
    <property type="project" value="InterPro"/>
</dbReference>
<dbReference type="SUPFAM" id="SSF47769">
    <property type="entry name" value="SAM/Pointed domain"/>
    <property type="match status" value="1"/>
</dbReference>
<proteinExistence type="predicted"/>
<dbReference type="InterPro" id="IPR001660">
    <property type="entry name" value="SAM"/>
</dbReference>
<dbReference type="STRING" id="1202772.A0A1V9ZEM3"/>
<dbReference type="PANTHER" id="PTHR28634:SF1">
    <property type="entry name" value="ZINC FINGER B-BOX DOMAIN-CONTAINING PROTEIN 1"/>
    <property type="match status" value="1"/>
</dbReference>
<sequence length="354" mass="39147">MRKSKGGFGAAKPLPGQKGYNVTESQRLAADALKMEEDLVRVREHMAAEAAQREKGRAKMKDGSRWRSAREDRGSMRKYAQDVRDRPASEKRKAKKPAVCLDAWGIEQVTEWLGRIGLGQHASSFEYNEVSGPMLLSIAPSDLDHLKITEAADRKAFFSNVEQLRRAATPPIKAPSAAVVDDKLLRDTAPAPTKKHWSQLEPLTDKTVVAPASGPVNLADGSFNETESHESFLKALLDWRASDAQPEQEDGGFWTNPLASTTGGELFHGHFDEEKGHEGFVQAVQAWRQRGPNQKETAHAGTAGSPVEAKRSCWHCYQLTKASLVVRDDATTKEFCSCSCRDSFAKEYARFYGT</sequence>
<keyword evidence="4" id="KW-1185">Reference proteome</keyword>
<evidence type="ECO:0000313" key="4">
    <source>
        <dbReference type="Proteomes" id="UP000243579"/>
    </source>
</evidence>
<dbReference type="PROSITE" id="PS50105">
    <property type="entry name" value="SAM_DOMAIN"/>
    <property type="match status" value="1"/>
</dbReference>
<dbReference type="SMART" id="SM00454">
    <property type="entry name" value="SAM"/>
    <property type="match status" value="1"/>
</dbReference>
<reference evidence="3 4" key="1">
    <citation type="journal article" date="2014" name="Genome Biol. Evol.">
        <title>The secreted proteins of Achlya hypogyna and Thraustotheca clavata identify the ancestral oomycete secretome and reveal gene acquisitions by horizontal gene transfer.</title>
        <authorList>
            <person name="Misner I."/>
            <person name="Blouin N."/>
            <person name="Leonard G."/>
            <person name="Richards T.A."/>
            <person name="Lane C.E."/>
        </authorList>
    </citation>
    <scope>NUCLEOTIDE SEQUENCE [LARGE SCALE GENOMIC DNA]</scope>
    <source>
        <strain evidence="3 4">ATCC 48635</strain>
    </source>
</reference>
<gene>
    <name evidence="3" type="ORF">ACHHYP_15802</name>
</gene>
<evidence type="ECO:0000259" key="2">
    <source>
        <dbReference type="PROSITE" id="PS50105"/>
    </source>
</evidence>
<comment type="caution">
    <text evidence="3">The sequence shown here is derived from an EMBL/GenBank/DDBJ whole genome shotgun (WGS) entry which is preliminary data.</text>
</comment>
<dbReference type="CDD" id="cd09487">
    <property type="entry name" value="SAM_superfamily"/>
    <property type="match status" value="1"/>
</dbReference>
<dbReference type="PANTHER" id="PTHR28634">
    <property type="entry name" value="ZINC FINGER B-BOX DOMAIN-CONTAINING PROTEIN 1"/>
    <property type="match status" value="1"/>
</dbReference>
<accession>A0A1V9ZEM3</accession>
<dbReference type="Pfam" id="PF06467">
    <property type="entry name" value="zf-FCS"/>
    <property type="match status" value="1"/>
</dbReference>
<feature type="region of interest" description="Disordered" evidence="1">
    <location>
        <begin position="44"/>
        <end position="94"/>
    </location>
</feature>
<dbReference type="Proteomes" id="UP000243579">
    <property type="component" value="Unassembled WGS sequence"/>
</dbReference>
<dbReference type="InterPro" id="IPR037688">
    <property type="entry name" value="ZBBX"/>
</dbReference>
<evidence type="ECO:0000313" key="3">
    <source>
        <dbReference type="EMBL" id="OQR96446.1"/>
    </source>
</evidence>
<dbReference type="InterPro" id="IPR010507">
    <property type="entry name" value="Znf_MYM"/>
</dbReference>
<evidence type="ECO:0000256" key="1">
    <source>
        <dbReference type="SAM" id="MobiDB-lite"/>
    </source>
</evidence>
<name>A0A1V9ZEM3_ACHHY</name>
<feature type="region of interest" description="Disordered" evidence="1">
    <location>
        <begin position="1"/>
        <end position="23"/>
    </location>
</feature>
<organism evidence="3 4">
    <name type="scientific">Achlya hypogyna</name>
    <name type="common">Oomycete</name>
    <name type="synonym">Protoachlya hypogyna</name>
    <dbReference type="NCBI Taxonomy" id="1202772"/>
    <lineage>
        <taxon>Eukaryota</taxon>
        <taxon>Sar</taxon>
        <taxon>Stramenopiles</taxon>
        <taxon>Oomycota</taxon>
        <taxon>Saprolegniomycetes</taxon>
        <taxon>Saprolegniales</taxon>
        <taxon>Achlyaceae</taxon>
        <taxon>Achlya</taxon>
    </lineage>
</organism>
<dbReference type="AlphaFoldDB" id="A0A1V9ZEM3"/>